<organism evidence="1 2">
    <name type="scientific">Anoxybacillus andreesenii</name>
    <dbReference type="NCBI Taxonomy" id="1325932"/>
    <lineage>
        <taxon>Bacteria</taxon>
        <taxon>Bacillati</taxon>
        <taxon>Bacillota</taxon>
        <taxon>Bacilli</taxon>
        <taxon>Bacillales</taxon>
        <taxon>Anoxybacillaceae</taxon>
        <taxon>Anoxybacillus</taxon>
    </lineage>
</organism>
<protein>
    <submittedName>
        <fullName evidence="1">Uncharacterized protein</fullName>
    </submittedName>
</protein>
<dbReference type="EMBL" id="JAUSTU010000049">
    <property type="protein sequence ID" value="MDQ0157953.1"/>
    <property type="molecule type" value="Genomic_DNA"/>
</dbReference>
<evidence type="ECO:0000313" key="1">
    <source>
        <dbReference type="EMBL" id="MDQ0157953.1"/>
    </source>
</evidence>
<reference evidence="1 2" key="1">
    <citation type="submission" date="2023-07" db="EMBL/GenBank/DDBJ databases">
        <title>Genomic Encyclopedia of Type Strains, Phase IV (KMG-IV): sequencing the most valuable type-strain genomes for metagenomic binning, comparative biology and taxonomic classification.</title>
        <authorList>
            <person name="Goeker M."/>
        </authorList>
    </citation>
    <scope>NUCLEOTIDE SEQUENCE [LARGE SCALE GENOMIC DNA]</scope>
    <source>
        <strain evidence="1 2">DSM 23948</strain>
    </source>
</reference>
<evidence type="ECO:0000313" key="2">
    <source>
        <dbReference type="Proteomes" id="UP001231362"/>
    </source>
</evidence>
<proteinExistence type="predicted"/>
<comment type="caution">
    <text evidence="1">The sequence shown here is derived from an EMBL/GenBank/DDBJ whole genome shotgun (WGS) entry which is preliminary data.</text>
</comment>
<dbReference type="RefSeq" id="WP_307152389.1">
    <property type="nucleotide sequence ID" value="NZ_JAUSTU010000049.1"/>
</dbReference>
<gene>
    <name evidence="1" type="ORF">J2S07_004326</name>
</gene>
<dbReference type="Proteomes" id="UP001231362">
    <property type="component" value="Unassembled WGS sequence"/>
</dbReference>
<name>A0ABT9VAI3_9BACL</name>
<sequence length="41" mass="4809">MRNESSCVEITCTEKFVKHWEQRGFVIIKKGLIKLIDDKGK</sequence>
<accession>A0ABT9VAI3</accession>
<keyword evidence="2" id="KW-1185">Reference proteome</keyword>